<protein>
    <submittedName>
        <fullName evidence="2">Uncharacterized protein</fullName>
    </submittedName>
</protein>
<feature type="region of interest" description="Disordered" evidence="1">
    <location>
        <begin position="1"/>
        <end position="22"/>
    </location>
</feature>
<organism evidence="2">
    <name type="scientific">Graphocephala atropunctata</name>
    <dbReference type="NCBI Taxonomy" id="36148"/>
    <lineage>
        <taxon>Eukaryota</taxon>
        <taxon>Metazoa</taxon>
        <taxon>Ecdysozoa</taxon>
        <taxon>Arthropoda</taxon>
        <taxon>Hexapoda</taxon>
        <taxon>Insecta</taxon>
        <taxon>Pterygota</taxon>
        <taxon>Neoptera</taxon>
        <taxon>Paraneoptera</taxon>
        <taxon>Hemiptera</taxon>
        <taxon>Auchenorrhyncha</taxon>
        <taxon>Membracoidea</taxon>
        <taxon>Cicadellidae</taxon>
        <taxon>Cicadellinae</taxon>
        <taxon>Cicadellini</taxon>
        <taxon>Graphocephala</taxon>
    </lineage>
</organism>
<feature type="region of interest" description="Disordered" evidence="1">
    <location>
        <begin position="103"/>
        <end position="168"/>
    </location>
</feature>
<accession>A0A1B6LWI9</accession>
<sequence>MRSQNSYSSNHGKQWTSPEVRGTVGLPWPAIVDGLYNPPATPHQPYTSTTPHSSYTNLPEHLSRYPSPQEQLHANLNSSHEFLQHVHAATSYITYGTPLHRPYRDPGQVNGNLNHEGGGSRRYDHSSIHSSASSELNREHSSSSSSSLRNRSNLSIDQSSSKTSLYDHAKLVNRVDKKCEEGIGSPNHNQSEEGER</sequence>
<feature type="region of interest" description="Disordered" evidence="1">
    <location>
        <begin position="177"/>
        <end position="196"/>
    </location>
</feature>
<feature type="region of interest" description="Disordered" evidence="1">
    <location>
        <begin position="39"/>
        <end position="67"/>
    </location>
</feature>
<evidence type="ECO:0000256" key="1">
    <source>
        <dbReference type="SAM" id="MobiDB-lite"/>
    </source>
</evidence>
<reference evidence="2" key="1">
    <citation type="submission" date="2015-11" db="EMBL/GenBank/DDBJ databases">
        <title>De novo transcriptome assembly of four potential Pierce s Disease insect vectors from Arizona vineyards.</title>
        <authorList>
            <person name="Tassone E.E."/>
        </authorList>
    </citation>
    <scope>NUCLEOTIDE SEQUENCE</scope>
</reference>
<dbReference type="EMBL" id="GEBQ01011977">
    <property type="protein sequence ID" value="JAT28000.1"/>
    <property type="molecule type" value="Transcribed_RNA"/>
</dbReference>
<feature type="non-terminal residue" evidence="2">
    <location>
        <position position="196"/>
    </location>
</feature>
<feature type="compositionally biased region" description="Polar residues" evidence="1">
    <location>
        <begin position="1"/>
        <end position="17"/>
    </location>
</feature>
<name>A0A1B6LWI9_9HEMI</name>
<feature type="compositionally biased region" description="Low complexity" evidence="1">
    <location>
        <begin position="43"/>
        <end position="56"/>
    </location>
</feature>
<gene>
    <name evidence="2" type="ORF">g.21359</name>
</gene>
<feature type="compositionally biased region" description="Low complexity" evidence="1">
    <location>
        <begin position="142"/>
        <end position="155"/>
    </location>
</feature>
<dbReference type="AlphaFoldDB" id="A0A1B6LWI9"/>
<evidence type="ECO:0000313" key="2">
    <source>
        <dbReference type="EMBL" id="JAT28000.1"/>
    </source>
</evidence>
<proteinExistence type="predicted"/>
<feature type="compositionally biased region" description="Basic and acidic residues" evidence="1">
    <location>
        <begin position="118"/>
        <end position="127"/>
    </location>
</feature>